<dbReference type="PANTHER" id="PTHR10845:SF192">
    <property type="entry name" value="DOUBLE HIT, ISOFORM B"/>
    <property type="match status" value="1"/>
</dbReference>
<proteinExistence type="predicted"/>
<evidence type="ECO:0000313" key="2">
    <source>
        <dbReference type="EMBL" id="KNC87765.1"/>
    </source>
</evidence>
<dbReference type="AlphaFoldDB" id="A0A0L0GFC6"/>
<reference evidence="2 3" key="1">
    <citation type="submission" date="2011-02" db="EMBL/GenBank/DDBJ databases">
        <title>The Genome Sequence of Sphaeroforma arctica JP610.</title>
        <authorList>
            <consortium name="The Broad Institute Genome Sequencing Platform"/>
            <person name="Russ C."/>
            <person name="Cuomo C."/>
            <person name="Young S.K."/>
            <person name="Zeng Q."/>
            <person name="Gargeya S."/>
            <person name="Alvarado L."/>
            <person name="Berlin A."/>
            <person name="Chapman S.B."/>
            <person name="Chen Z."/>
            <person name="Freedman E."/>
            <person name="Gellesch M."/>
            <person name="Goldberg J."/>
            <person name="Griggs A."/>
            <person name="Gujja S."/>
            <person name="Heilman E."/>
            <person name="Heiman D."/>
            <person name="Howarth C."/>
            <person name="Mehta T."/>
            <person name="Neiman D."/>
            <person name="Pearson M."/>
            <person name="Roberts A."/>
            <person name="Saif S."/>
            <person name="Shea T."/>
            <person name="Shenoy N."/>
            <person name="Sisk P."/>
            <person name="Stolte C."/>
            <person name="Sykes S."/>
            <person name="White J."/>
            <person name="Yandava C."/>
            <person name="Burger G."/>
            <person name="Gray M.W."/>
            <person name="Holland P.W.H."/>
            <person name="King N."/>
            <person name="Lang F.B.F."/>
            <person name="Roger A.J."/>
            <person name="Ruiz-Trillo I."/>
            <person name="Haas B."/>
            <person name="Nusbaum C."/>
            <person name="Birren B."/>
        </authorList>
    </citation>
    <scope>NUCLEOTIDE SEQUENCE [LARGE SCALE GENOMIC DNA]</scope>
    <source>
        <strain evidence="2 3">JP610</strain>
    </source>
</reference>
<dbReference type="OrthoDB" id="196547at2759"/>
<organism evidence="2 3">
    <name type="scientific">Sphaeroforma arctica JP610</name>
    <dbReference type="NCBI Taxonomy" id="667725"/>
    <lineage>
        <taxon>Eukaryota</taxon>
        <taxon>Ichthyosporea</taxon>
        <taxon>Ichthyophonida</taxon>
        <taxon>Sphaeroforma</taxon>
    </lineage>
</organism>
<name>A0A0L0GFC6_9EUKA</name>
<dbReference type="RefSeq" id="XP_014161667.1">
    <property type="nucleotide sequence ID" value="XM_014306192.1"/>
</dbReference>
<protein>
    <recommendedName>
        <fullName evidence="1">RGS domain-containing protein</fullName>
    </recommendedName>
</protein>
<dbReference type="PROSITE" id="PS50132">
    <property type="entry name" value="RGS"/>
    <property type="match status" value="1"/>
</dbReference>
<dbReference type="CDD" id="cd07440">
    <property type="entry name" value="RGS"/>
    <property type="match status" value="1"/>
</dbReference>
<accession>A0A0L0GFC6</accession>
<dbReference type="Proteomes" id="UP000054560">
    <property type="component" value="Unassembled WGS sequence"/>
</dbReference>
<dbReference type="SMART" id="SM00315">
    <property type="entry name" value="RGS"/>
    <property type="match status" value="1"/>
</dbReference>
<dbReference type="InterPro" id="IPR016137">
    <property type="entry name" value="RGS"/>
</dbReference>
<dbReference type="PRINTS" id="PR01301">
    <property type="entry name" value="RGSPROTEIN"/>
</dbReference>
<dbReference type="Pfam" id="PF00615">
    <property type="entry name" value="RGS"/>
    <property type="match status" value="1"/>
</dbReference>
<sequence>MSWLYDRRWSLTIILRDPEGLDAFRSFLESEYASENLLFWLEIESLKTVQSREQLKKIARSLMAKFFQDEALNISDTERQQFVTMLR</sequence>
<dbReference type="Gene3D" id="1.10.167.10">
    <property type="entry name" value="Regulator of G-protein Signalling 4, domain 2"/>
    <property type="match status" value="1"/>
</dbReference>
<dbReference type="PANTHER" id="PTHR10845">
    <property type="entry name" value="REGULATOR OF G PROTEIN SIGNALING"/>
    <property type="match status" value="1"/>
</dbReference>
<keyword evidence="3" id="KW-1185">Reference proteome</keyword>
<evidence type="ECO:0000259" key="1">
    <source>
        <dbReference type="PROSITE" id="PS50132"/>
    </source>
</evidence>
<gene>
    <name evidence="2" type="ORF">SARC_00137</name>
</gene>
<dbReference type="SUPFAM" id="SSF48097">
    <property type="entry name" value="Regulator of G-protein signaling, RGS"/>
    <property type="match status" value="1"/>
</dbReference>
<dbReference type="InterPro" id="IPR036305">
    <property type="entry name" value="RGS_sf"/>
</dbReference>
<dbReference type="InterPro" id="IPR044926">
    <property type="entry name" value="RGS_subdomain_2"/>
</dbReference>
<evidence type="ECO:0000313" key="3">
    <source>
        <dbReference type="Proteomes" id="UP000054560"/>
    </source>
</evidence>
<feature type="domain" description="RGS" evidence="1">
    <location>
        <begin position="10"/>
        <end position="73"/>
    </location>
</feature>
<dbReference type="GeneID" id="25900641"/>
<dbReference type="EMBL" id="KQ241599">
    <property type="protein sequence ID" value="KNC87765.1"/>
    <property type="molecule type" value="Genomic_DNA"/>
</dbReference>
<dbReference type="STRING" id="667725.A0A0L0GFC6"/>